<reference evidence="2 4" key="2">
    <citation type="journal article" date="2019" name="Nat. Microbiol.">
        <title>Wide diversity of methane and short-chain alkane metabolisms in uncultured archaea.</title>
        <authorList>
            <person name="Borrel G."/>
            <person name="Adam P.S."/>
            <person name="McKay L.J."/>
            <person name="Chen L.X."/>
            <person name="Sierra-Garcia I.N."/>
            <person name="Sieber C.M."/>
            <person name="Letourneur Q."/>
            <person name="Ghozlane A."/>
            <person name="Andersen G.L."/>
            <person name="Li W.J."/>
            <person name="Hallam S.J."/>
            <person name="Muyzer G."/>
            <person name="de Oliveira V.M."/>
            <person name="Inskeep W.P."/>
            <person name="Banfield J.F."/>
            <person name="Gribaldo S."/>
        </authorList>
    </citation>
    <scope>NUCLEOTIDE SEQUENCE [LARGE SCALE GENOMIC DNA]</scope>
    <source>
        <strain evidence="2">Verst-YHS</strain>
    </source>
</reference>
<dbReference type="Proteomes" id="UP000316080">
    <property type="component" value="Unassembled WGS sequence"/>
</dbReference>
<evidence type="ECO:0000313" key="3">
    <source>
        <dbReference type="EMBL" id="TDA38922.1"/>
    </source>
</evidence>
<dbReference type="Pfam" id="PF01037">
    <property type="entry name" value="AsnC_trans_reg"/>
    <property type="match status" value="1"/>
</dbReference>
<gene>
    <name evidence="3" type="ORF">DSO09_03510</name>
    <name evidence="2" type="ORF">EF809_06130</name>
</gene>
<protein>
    <submittedName>
        <fullName evidence="2">Lrp/AsnC family transcriptional regulator</fullName>
    </submittedName>
</protein>
<evidence type="ECO:0000313" key="5">
    <source>
        <dbReference type="Proteomes" id="UP000317265"/>
    </source>
</evidence>
<proteinExistence type="predicted"/>
<dbReference type="AlphaFoldDB" id="A0A523BDI8"/>
<dbReference type="InterPro" id="IPR011008">
    <property type="entry name" value="Dimeric_a/b-barrel"/>
</dbReference>
<dbReference type="SUPFAM" id="SSF54909">
    <property type="entry name" value="Dimeric alpha+beta barrel"/>
    <property type="match status" value="1"/>
</dbReference>
<dbReference type="Gene3D" id="3.30.70.920">
    <property type="match status" value="1"/>
</dbReference>
<evidence type="ECO:0000313" key="4">
    <source>
        <dbReference type="Proteomes" id="UP000316080"/>
    </source>
</evidence>
<dbReference type="EMBL" id="RXIH01000046">
    <property type="protein sequence ID" value="RZN55298.1"/>
    <property type="molecule type" value="Genomic_DNA"/>
</dbReference>
<accession>A0A523BDI8</accession>
<dbReference type="InterPro" id="IPR019887">
    <property type="entry name" value="Tscrpt_reg_AsnC/Lrp_C"/>
</dbReference>
<feature type="domain" description="Transcription regulator AsnC/Lrp ligand binding" evidence="1">
    <location>
        <begin position="6"/>
        <end position="72"/>
    </location>
</feature>
<organism evidence="3 5">
    <name type="scientific">Thermoproteota archaeon</name>
    <dbReference type="NCBI Taxonomy" id="2056631"/>
    <lineage>
        <taxon>Archaea</taxon>
        <taxon>Thermoproteota</taxon>
    </lineage>
</organism>
<sequence>MVLACILVYCHPGKSSEVINVIKNMKGVKRAFEVLGSLDIVVEYEAQGLEKLGIAVYEIAKIPGVISTETLVETIL</sequence>
<comment type="caution">
    <text evidence="3">The sequence shown here is derived from an EMBL/GenBank/DDBJ whole genome shotgun (WGS) entry which is preliminary data.</text>
</comment>
<evidence type="ECO:0000313" key="2">
    <source>
        <dbReference type="EMBL" id="RZN55298.1"/>
    </source>
</evidence>
<dbReference type="EMBL" id="QNVI01000041">
    <property type="protein sequence ID" value="TDA38922.1"/>
    <property type="molecule type" value="Genomic_DNA"/>
</dbReference>
<name>A0A523BDI8_9CREN</name>
<evidence type="ECO:0000259" key="1">
    <source>
        <dbReference type="Pfam" id="PF01037"/>
    </source>
</evidence>
<reference evidence="3 5" key="1">
    <citation type="journal article" date="2019" name="Nat. Microbiol.">
        <title>Expanding anaerobic alkane metabolism in the domain of Archaea.</title>
        <authorList>
            <person name="Wang Y."/>
            <person name="Wegener G."/>
            <person name="Hou J."/>
            <person name="Wang F."/>
            <person name="Xiao X."/>
        </authorList>
    </citation>
    <scope>NUCLEOTIDE SEQUENCE [LARGE SCALE GENOMIC DNA]</scope>
    <source>
        <strain evidence="3">WYZ-LMO11</strain>
    </source>
</reference>
<dbReference type="Proteomes" id="UP000317265">
    <property type="component" value="Unassembled WGS sequence"/>
</dbReference>